<keyword evidence="2" id="KW-1185">Reference proteome</keyword>
<dbReference type="Pfam" id="PF12079">
    <property type="entry name" value="DUF3558"/>
    <property type="match status" value="1"/>
</dbReference>
<sequence length="200" mass="21398">MNRRVYAPVPASPLLRRGLLNRRVLAGAVAVLAVVTSLTGCSREVGGTAVKAGSGDTKRNNNSERQYPNLLKECEVLTTDILAKTVGADPLDIQSTFVGAICRWQAANPAGLIDITRFWFEQGSLDNERKIAEFLKYQIETKSIVGVPSIVMRPSDPNGSCGVASDAAGVVGWWVNPQAPGIDACEQALKLMELTLATNS</sequence>
<dbReference type="EMBL" id="AP022609">
    <property type="protein sequence ID" value="BBZ22335.1"/>
    <property type="molecule type" value="Genomic_DNA"/>
</dbReference>
<dbReference type="InterPro" id="IPR024520">
    <property type="entry name" value="DUF3558"/>
</dbReference>
<dbReference type="RefSeq" id="WP_109559636.1">
    <property type="nucleotide sequence ID" value="NZ_AP022609.1"/>
</dbReference>
<dbReference type="KEGG" id="mhib:MHIB_07530"/>
<accession>A0A7I7WZK8</accession>
<gene>
    <name evidence="1" type="ORF">MHIB_07530</name>
</gene>
<dbReference type="Proteomes" id="UP000467260">
    <property type="component" value="Chromosome"/>
</dbReference>
<keyword evidence="1" id="KW-0449">Lipoprotein</keyword>
<evidence type="ECO:0000313" key="1">
    <source>
        <dbReference type="EMBL" id="BBZ22335.1"/>
    </source>
</evidence>
<dbReference type="AlphaFoldDB" id="A0A7I7WZK8"/>
<name>A0A7I7WZK8_9MYCO</name>
<proteinExistence type="predicted"/>
<evidence type="ECO:0000313" key="2">
    <source>
        <dbReference type="Proteomes" id="UP000467260"/>
    </source>
</evidence>
<organism evidence="1 2">
    <name type="scientific">Mycolicibacter hiberniae</name>
    <dbReference type="NCBI Taxonomy" id="29314"/>
    <lineage>
        <taxon>Bacteria</taxon>
        <taxon>Bacillati</taxon>
        <taxon>Actinomycetota</taxon>
        <taxon>Actinomycetes</taxon>
        <taxon>Mycobacteriales</taxon>
        <taxon>Mycobacteriaceae</taxon>
        <taxon>Mycolicibacter</taxon>
    </lineage>
</organism>
<dbReference type="OrthoDB" id="4761308at2"/>
<protein>
    <submittedName>
        <fullName evidence="1">Lipoprotein</fullName>
    </submittedName>
</protein>
<reference evidence="1 2" key="1">
    <citation type="journal article" date="2019" name="Emerg. Microbes Infect.">
        <title>Comprehensive subspecies identification of 175 nontuberculous mycobacteria species based on 7547 genomic profiles.</title>
        <authorList>
            <person name="Matsumoto Y."/>
            <person name="Kinjo T."/>
            <person name="Motooka D."/>
            <person name="Nabeya D."/>
            <person name="Jung N."/>
            <person name="Uechi K."/>
            <person name="Horii T."/>
            <person name="Iida T."/>
            <person name="Fujita J."/>
            <person name="Nakamura S."/>
        </authorList>
    </citation>
    <scope>NUCLEOTIDE SEQUENCE [LARGE SCALE GENOMIC DNA]</scope>
    <source>
        <strain evidence="1 2">JCM 13571</strain>
    </source>
</reference>